<dbReference type="OrthoDB" id="342001at2157"/>
<gene>
    <name evidence="2" type="ORF">SAMN05444271_10985</name>
</gene>
<organism evidence="2 3">
    <name type="scientific">Halohasta litchfieldiae</name>
    <dbReference type="NCBI Taxonomy" id="1073996"/>
    <lineage>
        <taxon>Archaea</taxon>
        <taxon>Methanobacteriati</taxon>
        <taxon>Methanobacteriota</taxon>
        <taxon>Stenosarchaea group</taxon>
        <taxon>Halobacteria</taxon>
        <taxon>Halobacteriales</taxon>
        <taxon>Haloferacaceae</taxon>
        <taxon>Halohasta</taxon>
    </lineage>
</organism>
<reference evidence="2 3" key="1">
    <citation type="submission" date="2016-10" db="EMBL/GenBank/DDBJ databases">
        <authorList>
            <person name="de Groot N.N."/>
        </authorList>
    </citation>
    <scope>NUCLEOTIDE SEQUENCE [LARGE SCALE GENOMIC DNA]</scope>
    <source>
        <strain evidence="2 3">DSM 22187</strain>
    </source>
</reference>
<dbReference type="KEGG" id="hae:halTADL_0322"/>
<dbReference type="AlphaFoldDB" id="A0A1H6TXP0"/>
<accession>A0A2H4PYE7</accession>
<protein>
    <submittedName>
        <fullName evidence="2">Uncharacterized protein</fullName>
    </submittedName>
</protein>
<dbReference type="STRING" id="1073996.SAMN05444271_10985"/>
<keyword evidence="1" id="KW-0472">Membrane</keyword>
<dbReference type="GeneID" id="35001148"/>
<dbReference type="EMBL" id="FNYR01000009">
    <property type="protein sequence ID" value="SEI84858.1"/>
    <property type="molecule type" value="Genomic_DNA"/>
</dbReference>
<dbReference type="InterPro" id="IPR058337">
    <property type="entry name" value="DUF8024"/>
</dbReference>
<sequence length="74" mass="7646">MNVFVDFIVRLLTDAIQMPGLLGEVALRSPLSAVIVATGTVFILLSVGVLGYSALGALGIPLPNLGRGPGDRIE</sequence>
<name>A0A1H6TXP0_9EURY</name>
<keyword evidence="1" id="KW-1133">Transmembrane helix</keyword>
<evidence type="ECO:0000256" key="1">
    <source>
        <dbReference type="SAM" id="Phobius"/>
    </source>
</evidence>
<evidence type="ECO:0000313" key="3">
    <source>
        <dbReference type="Proteomes" id="UP000198888"/>
    </source>
</evidence>
<dbReference type="RefSeq" id="WP_089672251.1">
    <property type="nucleotide sequence ID" value="NZ_CP024845.1"/>
</dbReference>
<keyword evidence="1" id="KW-0812">Transmembrane</keyword>
<dbReference type="Proteomes" id="UP000198888">
    <property type="component" value="Unassembled WGS sequence"/>
</dbReference>
<keyword evidence="3" id="KW-1185">Reference proteome</keyword>
<accession>A0A1H6TXP0</accession>
<proteinExistence type="predicted"/>
<dbReference type="Pfam" id="PF26067">
    <property type="entry name" value="DUF8024"/>
    <property type="match status" value="1"/>
</dbReference>
<evidence type="ECO:0000313" key="2">
    <source>
        <dbReference type="EMBL" id="SEI84858.1"/>
    </source>
</evidence>
<feature type="transmembrane region" description="Helical" evidence="1">
    <location>
        <begin position="31"/>
        <end position="55"/>
    </location>
</feature>